<proteinExistence type="predicted"/>
<dbReference type="Proteomes" id="UP000789739">
    <property type="component" value="Unassembled WGS sequence"/>
</dbReference>
<keyword evidence="3" id="KW-1185">Reference proteome</keyword>
<evidence type="ECO:0000256" key="1">
    <source>
        <dbReference type="SAM" id="MobiDB-lite"/>
    </source>
</evidence>
<protein>
    <submittedName>
        <fullName evidence="2">5455_t:CDS:1</fullName>
    </submittedName>
</protein>
<dbReference type="AlphaFoldDB" id="A0A9N8VH45"/>
<comment type="caution">
    <text evidence="2">The sequence shown here is derived from an EMBL/GenBank/DDBJ whole genome shotgun (WGS) entry which is preliminary data.</text>
</comment>
<dbReference type="EMBL" id="CAJVPI010000001">
    <property type="protein sequence ID" value="CAG8450666.1"/>
    <property type="molecule type" value="Genomic_DNA"/>
</dbReference>
<feature type="region of interest" description="Disordered" evidence="1">
    <location>
        <begin position="1"/>
        <end position="56"/>
    </location>
</feature>
<accession>A0A9N8VH45</accession>
<evidence type="ECO:0000313" key="2">
    <source>
        <dbReference type="EMBL" id="CAG8450666.1"/>
    </source>
</evidence>
<organism evidence="2 3">
    <name type="scientific">Paraglomus brasilianum</name>
    <dbReference type="NCBI Taxonomy" id="144538"/>
    <lineage>
        <taxon>Eukaryota</taxon>
        <taxon>Fungi</taxon>
        <taxon>Fungi incertae sedis</taxon>
        <taxon>Mucoromycota</taxon>
        <taxon>Glomeromycotina</taxon>
        <taxon>Glomeromycetes</taxon>
        <taxon>Paraglomerales</taxon>
        <taxon>Paraglomeraceae</taxon>
        <taxon>Paraglomus</taxon>
    </lineage>
</organism>
<name>A0A9N8VH45_9GLOM</name>
<gene>
    <name evidence="2" type="ORF">PBRASI_LOCUS11</name>
</gene>
<evidence type="ECO:0000313" key="3">
    <source>
        <dbReference type="Proteomes" id="UP000789739"/>
    </source>
</evidence>
<sequence length="56" mass="6358">MNSKAMLEWIRDHPETKPSIPRESNAPQQDGKPITEIAKPYNDARTVPEDVELKGK</sequence>
<feature type="compositionally biased region" description="Basic and acidic residues" evidence="1">
    <location>
        <begin position="46"/>
        <end position="56"/>
    </location>
</feature>
<reference evidence="2" key="1">
    <citation type="submission" date="2021-06" db="EMBL/GenBank/DDBJ databases">
        <authorList>
            <person name="Kallberg Y."/>
            <person name="Tangrot J."/>
            <person name="Rosling A."/>
        </authorList>
    </citation>
    <scope>NUCLEOTIDE SEQUENCE</scope>
    <source>
        <strain evidence="2">BR232B</strain>
    </source>
</reference>